<evidence type="ECO:0008006" key="11">
    <source>
        <dbReference type="Google" id="ProtNLM"/>
    </source>
</evidence>
<comment type="caution">
    <text evidence="9">The sequence shown here is derived from an EMBL/GenBank/DDBJ whole genome shotgun (WGS) entry which is preliminary data.</text>
</comment>
<dbReference type="RefSeq" id="WP_087021901.1">
    <property type="nucleotide sequence ID" value="NZ_NHOC01000011.1"/>
</dbReference>
<evidence type="ECO:0000256" key="2">
    <source>
        <dbReference type="ARBA" id="ARBA00008857"/>
    </source>
</evidence>
<dbReference type="CDD" id="cd01189">
    <property type="entry name" value="INT_ICEBs1_C_like"/>
    <property type="match status" value="1"/>
</dbReference>
<dbReference type="SUPFAM" id="SSF56349">
    <property type="entry name" value="DNA breaking-rejoining enzymes"/>
    <property type="match status" value="1"/>
</dbReference>
<evidence type="ECO:0000256" key="3">
    <source>
        <dbReference type="ARBA" id="ARBA00022908"/>
    </source>
</evidence>
<sequence length="397" mass="45379">MADIFTRKRGKTWQYRFYGANINGKRQEISKGGFRTKKEAEIAGNKAFVEYNQAGRHFVPSEISVADYFDEWIALRSVELKKTTIEGYKKRIRNYILPVIGKYKLKAVTASTLQKLLNDMFTQGFSRNTLTNIKGILTSAFGYAVEPMHYIQISPMSGVRLPSTRATPPVPQRKKVRRAITETEWDRLIGRFPAGSSCYLPLMLGYHCGLRLGEVFGLTWDDIDFDTRTLTVNRQVQEINGHWTLVLPKYESVRTITLDSQMLNALRDAQNRQQQAQLDYDDYYTYLYLDSSGAISGAQNGTPVYLVNVRENGEYIQPRVTQHLCKVAHRELGMPEFDFHTLRHTHTTMLIEAGVSPLVVQERLGHKNIQTTLGIYAEVTDTMRDIAGSLIDQIYNK</sequence>
<dbReference type="InterPro" id="IPR050090">
    <property type="entry name" value="Tyrosine_recombinase_XerCD"/>
</dbReference>
<dbReference type="InterPro" id="IPR044068">
    <property type="entry name" value="CB"/>
</dbReference>
<keyword evidence="5" id="KW-0233">DNA recombination</keyword>
<proteinExistence type="inferred from homology"/>
<dbReference type="Pfam" id="PF14657">
    <property type="entry name" value="Arm-DNA-bind_4"/>
    <property type="match status" value="1"/>
</dbReference>
<evidence type="ECO:0000313" key="10">
    <source>
        <dbReference type="Proteomes" id="UP000194903"/>
    </source>
</evidence>
<dbReference type="GO" id="GO:0015074">
    <property type="term" value="P:DNA integration"/>
    <property type="evidence" value="ECO:0007669"/>
    <property type="project" value="UniProtKB-KW"/>
</dbReference>
<evidence type="ECO:0000256" key="6">
    <source>
        <dbReference type="PROSITE-ProRule" id="PRU01248"/>
    </source>
</evidence>
<evidence type="ECO:0000256" key="4">
    <source>
        <dbReference type="ARBA" id="ARBA00023125"/>
    </source>
</evidence>
<dbReference type="GO" id="GO:0003677">
    <property type="term" value="F:DNA binding"/>
    <property type="evidence" value="ECO:0007669"/>
    <property type="project" value="UniProtKB-UniRule"/>
</dbReference>
<dbReference type="PANTHER" id="PTHR30349">
    <property type="entry name" value="PHAGE INTEGRASE-RELATED"/>
    <property type="match status" value="1"/>
</dbReference>
<dbReference type="InterPro" id="IPR004107">
    <property type="entry name" value="Integrase_SAM-like_N"/>
</dbReference>
<dbReference type="InterPro" id="IPR011010">
    <property type="entry name" value="DNA_brk_join_enz"/>
</dbReference>
<dbReference type="PANTHER" id="PTHR30349:SF64">
    <property type="entry name" value="PROPHAGE INTEGRASE INTD-RELATED"/>
    <property type="match status" value="1"/>
</dbReference>
<evidence type="ECO:0000259" key="7">
    <source>
        <dbReference type="PROSITE" id="PS51898"/>
    </source>
</evidence>
<evidence type="ECO:0000313" key="9">
    <source>
        <dbReference type="EMBL" id="OUM19652.1"/>
    </source>
</evidence>
<dbReference type="InterPro" id="IPR002104">
    <property type="entry name" value="Integrase_catalytic"/>
</dbReference>
<dbReference type="Pfam" id="PF14659">
    <property type="entry name" value="Phage_int_SAM_3"/>
    <property type="match status" value="1"/>
</dbReference>
<dbReference type="GO" id="GO:0006310">
    <property type="term" value="P:DNA recombination"/>
    <property type="evidence" value="ECO:0007669"/>
    <property type="project" value="UniProtKB-KW"/>
</dbReference>
<keyword evidence="3" id="KW-0229">DNA integration</keyword>
<dbReference type="InterPro" id="IPR013762">
    <property type="entry name" value="Integrase-like_cat_sf"/>
</dbReference>
<dbReference type="OrthoDB" id="9785687at2"/>
<dbReference type="AlphaFoldDB" id="A0A252F1P9"/>
<dbReference type="PROSITE" id="PS51900">
    <property type="entry name" value="CB"/>
    <property type="match status" value="1"/>
</dbReference>
<evidence type="ECO:0000256" key="5">
    <source>
        <dbReference type="ARBA" id="ARBA00023172"/>
    </source>
</evidence>
<dbReference type="Gene3D" id="1.10.150.130">
    <property type="match status" value="1"/>
</dbReference>
<feature type="domain" description="Core-binding (CB)" evidence="8">
    <location>
        <begin position="63"/>
        <end position="145"/>
    </location>
</feature>
<dbReference type="InterPro" id="IPR028259">
    <property type="entry name" value="AP2-like_int_N"/>
</dbReference>
<evidence type="ECO:0000256" key="1">
    <source>
        <dbReference type="ARBA" id="ARBA00003283"/>
    </source>
</evidence>
<evidence type="ECO:0000259" key="8">
    <source>
        <dbReference type="PROSITE" id="PS51900"/>
    </source>
</evidence>
<dbReference type="EMBL" id="NHOC01000011">
    <property type="protein sequence ID" value="OUM19652.1"/>
    <property type="molecule type" value="Genomic_DNA"/>
</dbReference>
<name>A0A252F1P9_9FIRM</name>
<accession>A0A252F1P9</accession>
<reference evidence="9 10" key="1">
    <citation type="submission" date="2017-05" db="EMBL/GenBank/DDBJ databases">
        <title>Butyricicoccus porcorum sp. nov. a butyrate-producing bacterium from the swine intestinal tract.</title>
        <authorList>
            <person name="Trachsel J."/>
            <person name="Humphrey S."/>
            <person name="Allen H.K."/>
        </authorList>
    </citation>
    <scope>NUCLEOTIDE SEQUENCE [LARGE SCALE GENOMIC DNA]</scope>
    <source>
        <strain evidence="9">BB10</strain>
    </source>
</reference>
<protein>
    <recommendedName>
        <fullName evidence="11">Site-specific integrase</fullName>
    </recommendedName>
</protein>
<organism evidence="9 10">
    <name type="scientific">Butyricicoccus porcorum</name>
    <dbReference type="NCBI Taxonomy" id="1945634"/>
    <lineage>
        <taxon>Bacteria</taxon>
        <taxon>Bacillati</taxon>
        <taxon>Bacillota</taxon>
        <taxon>Clostridia</taxon>
        <taxon>Eubacteriales</taxon>
        <taxon>Butyricicoccaceae</taxon>
        <taxon>Butyricicoccus</taxon>
    </lineage>
</organism>
<dbReference type="PROSITE" id="PS51898">
    <property type="entry name" value="TYR_RECOMBINASE"/>
    <property type="match status" value="1"/>
</dbReference>
<keyword evidence="10" id="KW-1185">Reference proteome</keyword>
<keyword evidence="4 6" id="KW-0238">DNA-binding</keyword>
<feature type="domain" description="Tyr recombinase" evidence="7">
    <location>
        <begin position="175"/>
        <end position="391"/>
    </location>
</feature>
<gene>
    <name evidence="9" type="ORF">CBW42_12040</name>
</gene>
<dbReference type="InterPro" id="IPR010998">
    <property type="entry name" value="Integrase_recombinase_N"/>
</dbReference>
<comment type="function">
    <text evidence="1">Site-specific tyrosine recombinase, which acts by catalyzing the cutting and rejoining of the recombining DNA molecules.</text>
</comment>
<dbReference type="Gene3D" id="1.10.443.10">
    <property type="entry name" value="Intergrase catalytic core"/>
    <property type="match status" value="1"/>
</dbReference>
<dbReference type="Proteomes" id="UP000194903">
    <property type="component" value="Unassembled WGS sequence"/>
</dbReference>
<comment type="similarity">
    <text evidence="2">Belongs to the 'phage' integrase family.</text>
</comment>
<dbReference type="Pfam" id="PF00589">
    <property type="entry name" value="Phage_integrase"/>
    <property type="match status" value="1"/>
</dbReference>